<dbReference type="OrthoDB" id="630895at2759"/>
<dbReference type="PANTHER" id="PTHR43792">
    <property type="entry name" value="GNAT FAMILY, PUTATIVE (AFU_ORTHOLOGUE AFUA_3G00765)-RELATED-RELATED"/>
    <property type="match status" value="1"/>
</dbReference>
<organism evidence="2 3">
    <name type="scientific">Psilocybe cf. subviscida</name>
    <dbReference type="NCBI Taxonomy" id="2480587"/>
    <lineage>
        <taxon>Eukaryota</taxon>
        <taxon>Fungi</taxon>
        <taxon>Dikarya</taxon>
        <taxon>Basidiomycota</taxon>
        <taxon>Agaricomycotina</taxon>
        <taxon>Agaricomycetes</taxon>
        <taxon>Agaricomycetidae</taxon>
        <taxon>Agaricales</taxon>
        <taxon>Agaricineae</taxon>
        <taxon>Strophariaceae</taxon>
        <taxon>Psilocybe</taxon>
    </lineage>
</organism>
<protein>
    <recommendedName>
        <fullName evidence="1">N-acetyltransferase domain-containing protein</fullName>
    </recommendedName>
</protein>
<evidence type="ECO:0000313" key="3">
    <source>
        <dbReference type="Proteomes" id="UP000567179"/>
    </source>
</evidence>
<gene>
    <name evidence="2" type="ORF">D9619_006833</name>
</gene>
<dbReference type="Proteomes" id="UP000567179">
    <property type="component" value="Unassembled WGS sequence"/>
</dbReference>
<evidence type="ECO:0000259" key="1">
    <source>
        <dbReference type="PROSITE" id="PS51186"/>
    </source>
</evidence>
<name>A0A8H5EXL7_9AGAR</name>
<dbReference type="Pfam" id="PF13302">
    <property type="entry name" value="Acetyltransf_3"/>
    <property type="match status" value="1"/>
</dbReference>
<comment type="caution">
    <text evidence="2">The sequence shown here is derived from an EMBL/GenBank/DDBJ whole genome shotgun (WGS) entry which is preliminary data.</text>
</comment>
<dbReference type="PROSITE" id="PS51186">
    <property type="entry name" value="GNAT"/>
    <property type="match status" value="1"/>
</dbReference>
<dbReference type="InterPro" id="IPR051531">
    <property type="entry name" value="N-acetyltransferase"/>
</dbReference>
<sequence>MTGPSTLLPSEIRTTRLLLRGAREDDLPAYNKWLSDTESMNYWSHAAHTSIEQSILFLDNMIESPWNGILDFTVCLVDPAQKDDHLQAQPTYIVIGKAGLFDGAEIGFLFDRNYWGKGYAYEALTAILKHTWALHVWPTISPTPEQEIPADSMTGEDAASPSKVTRIEKIKADVDPRNAASLRVLKKLGFVEVGSALRTYETHIGWCDSVYLELRRPRSSRLEETEYCET</sequence>
<accession>A0A8H5EXL7</accession>
<dbReference type="PANTHER" id="PTHR43792:SF1">
    <property type="entry name" value="N-ACETYLTRANSFERASE DOMAIN-CONTAINING PROTEIN"/>
    <property type="match status" value="1"/>
</dbReference>
<feature type="domain" description="N-acetyltransferase" evidence="1">
    <location>
        <begin position="17"/>
        <end position="217"/>
    </location>
</feature>
<keyword evidence="3" id="KW-1185">Reference proteome</keyword>
<dbReference type="AlphaFoldDB" id="A0A8H5EXL7"/>
<dbReference type="EMBL" id="JAACJJ010000042">
    <property type="protein sequence ID" value="KAF5316315.1"/>
    <property type="molecule type" value="Genomic_DNA"/>
</dbReference>
<dbReference type="InterPro" id="IPR000182">
    <property type="entry name" value="GNAT_dom"/>
</dbReference>
<dbReference type="InterPro" id="IPR016181">
    <property type="entry name" value="Acyl_CoA_acyltransferase"/>
</dbReference>
<reference evidence="2 3" key="1">
    <citation type="journal article" date="2020" name="ISME J.">
        <title>Uncovering the hidden diversity of litter-decomposition mechanisms in mushroom-forming fungi.</title>
        <authorList>
            <person name="Floudas D."/>
            <person name="Bentzer J."/>
            <person name="Ahren D."/>
            <person name="Johansson T."/>
            <person name="Persson P."/>
            <person name="Tunlid A."/>
        </authorList>
    </citation>
    <scope>NUCLEOTIDE SEQUENCE [LARGE SCALE GENOMIC DNA]</scope>
    <source>
        <strain evidence="2 3">CBS 101986</strain>
    </source>
</reference>
<dbReference type="GO" id="GO:0016747">
    <property type="term" value="F:acyltransferase activity, transferring groups other than amino-acyl groups"/>
    <property type="evidence" value="ECO:0007669"/>
    <property type="project" value="InterPro"/>
</dbReference>
<proteinExistence type="predicted"/>
<dbReference type="SUPFAM" id="SSF55729">
    <property type="entry name" value="Acyl-CoA N-acyltransferases (Nat)"/>
    <property type="match status" value="1"/>
</dbReference>
<dbReference type="Gene3D" id="3.40.630.30">
    <property type="match status" value="1"/>
</dbReference>
<evidence type="ECO:0000313" key="2">
    <source>
        <dbReference type="EMBL" id="KAF5316315.1"/>
    </source>
</evidence>